<protein>
    <submittedName>
        <fullName evidence="1">Uncharacterized protein</fullName>
    </submittedName>
</protein>
<sequence length="119" mass="13648">MLLQLTYENVTRNHFENLSNEDFSLVMVRGRGSCSEGEKTQVLRLRMDVSHMQFLRRQQETGSFDPARTKFNSSEYALVCVPWAAISTRGYLHPSTCKKGVSDQTSSFDLDERMIPFCS</sequence>
<proteinExistence type="predicted"/>
<dbReference type="Proteomes" id="UP000190648">
    <property type="component" value="Unassembled WGS sequence"/>
</dbReference>
<organism evidence="1 2">
    <name type="scientific">Patagioenas fasciata monilis</name>
    <dbReference type="NCBI Taxonomy" id="372326"/>
    <lineage>
        <taxon>Eukaryota</taxon>
        <taxon>Metazoa</taxon>
        <taxon>Chordata</taxon>
        <taxon>Craniata</taxon>
        <taxon>Vertebrata</taxon>
        <taxon>Euteleostomi</taxon>
        <taxon>Archelosauria</taxon>
        <taxon>Archosauria</taxon>
        <taxon>Dinosauria</taxon>
        <taxon>Saurischia</taxon>
        <taxon>Theropoda</taxon>
        <taxon>Coelurosauria</taxon>
        <taxon>Aves</taxon>
        <taxon>Neognathae</taxon>
        <taxon>Neoaves</taxon>
        <taxon>Columbimorphae</taxon>
        <taxon>Columbiformes</taxon>
        <taxon>Columbidae</taxon>
        <taxon>Patagioenas</taxon>
    </lineage>
</organism>
<reference evidence="1 2" key="1">
    <citation type="submission" date="2016-02" db="EMBL/GenBank/DDBJ databases">
        <title>Band-tailed pigeon sequencing and assembly.</title>
        <authorList>
            <person name="Soares A.E."/>
            <person name="Novak B.J."/>
            <person name="Rice E.S."/>
            <person name="O'Connell B."/>
            <person name="Chang D."/>
            <person name="Weber S."/>
            <person name="Shapiro B."/>
        </authorList>
    </citation>
    <scope>NUCLEOTIDE SEQUENCE [LARGE SCALE GENOMIC DNA]</scope>
    <source>
        <strain evidence="1">BTP2013</strain>
        <tissue evidence="1">Blood</tissue>
    </source>
</reference>
<evidence type="ECO:0000313" key="2">
    <source>
        <dbReference type="Proteomes" id="UP000190648"/>
    </source>
</evidence>
<gene>
    <name evidence="1" type="ORF">AV530_004881</name>
</gene>
<comment type="caution">
    <text evidence="1">The sequence shown here is derived from an EMBL/GenBank/DDBJ whole genome shotgun (WGS) entry which is preliminary data.</text>
</comment>
<keyword evidence="2" id="KW-1185">Reference proteome</keyword>
<accession>A0A1V4JTN8</accession>
<dbReference type="AlphaFoldDB" id="A0A1V4JTN8"/>
<dbReference type="EMBL" id="LSYS01006200">
    <property type="protein sequence ID" value="OPJ75576.1"/>
    <property type="molecule type" value="Genomic_DNA"/>
</dbReference>
<name>A0A1V4JTN8_PATFA</name>
<evidence type="ECO:0000313" key="1">
    <source>
        <dbReference type="EMBL" id="OPJ75576.1"/>
    </source>
</evidence>